<dbReference type="PROSITE" id="PS00105">
    <property type="entry name" value="AA_TRANSFER_CLASS_1"/>
    <property type="match status" value="1"/>
</dbReference>
<dbReference type="InterPro" id="IPR015424">
    <property type="entry name" value="PyrdxlP-dep_Trfase"/>
</dbReference>
<dbReference type="SUPFAM" id="SSF53383">
    <property type="entry name" value="PLP-dependent transferases"/>
    <property type="match status" value="1"/>
</dbReference>
<feature type="domain" description="Aminotransferase class I/classII large" evidence="7">
    <location>
        <begin position="32"/>
        <end position="382"/>
    </location>
</feature>
<evidence type="ECO:0000313" key="9">
    <source>
        <dbReference type="Proteomes" id="UP001377804"/>
    </source>
</evidence>
<comment type="caution">
    <text evidence="8">The sequence shown here is derived from an EMBL/GenBank/DDBJ whole genome shotgun (WGS) entry which is preliminary data.</text>
</comment>
<dbReference type="EC" id="2.6.1.-" evidence="6"/>
<dbReference type="PANTHER" id="PTHR46383:SF4">
    <property type="entry name" value="AMINOTRANSFERASE"/>
    <property type="match status" value="1"/>
</dbReference>
<dbReference type="Proteomes" id="UP001377804">
    <property type="component" value="Unassembled WGS sequence"/>
</dbReference>
<evidence type="ECO:0000313" key="8">
    <source>
        <dbReference type="EMBL" id="MEJ6347793.1"/>
    </source>
</evidence>
<dbReference type="Pfam" id="PF00155">
    <property type="entry name" value="Aminotran_1_2"/>
    <property type="match status" value="1"/>
</dbReference>
<evidence type="ECO:0000256" key="6">
    <source>
        <dbReference type="RuleBase" id="RU000481"/>
    </source>
</evidence>
<dbReference type="EMBL" id="JAWMWG010000001">
    <property type="protein sequence ID" value="MEJ6347793.1"/>
    <property type="molecule type" value="Genomic_DNA"/>
</dbReference>
<keyword evidence="9" id="KW-1185">Reference proteome</keyword>
<comment type="cofactor">
    <cofactor evidence="1 6">
        <name>pyridoxal 5'-phosphate</name>
        <dbReference type="ChEBI" id="CHEBI:597326"/>
    </cofactor>
</comment>
<evidence type="ECO:0000256" key="1">
    <source>
        <dbReference type="ARBA" id="ARBA00001933"/>
    </source>
</evidence>
<keyword evidence="4 6" id="KW-0808">Transferase</keyword>
<reference evidence="8 9" key="1">
    <citation type="submission" date="2023-10" db="EMBL/GenBank/DDBJ databases">
        <title>Holzapfeliella saturejae sp. nov. isolated from Satureja montana flowers.</title>
        <authorList>
            <person name="Alcantara C."/>
            <person name="Zuniga M."/>
            <person name="Landete J.M."/>
            <person name="Monedero V."/>
        </authorList>
    </citation>
    <scope>NUCLEOTIDE SEQUENCE [LARGE SCALE GENOMIC DNA]</scope>
    <source>
        <strain evidence="8 9">He02</strain>
    </source>
</reference>
<evidence type="ECO:0000256" key="4">
    <source>
        <dbReference type="ARBA" id="ARBA00022679"/>
    </source>
</evidence>
<evidence type="ECO:0000256" key="3">
    <source>
        <dbReference type="ARBA" id="ARBA00022576"/>
    </source>
</evidence>
<protein>
    <recommendedName>
        <fullName evidence="6">Aminotransferase</fullName>
        <ecNumber evidence="6">2.6.1.-</ecNumber>
    </recommendedName>
</protein>
<organism evidence="8 9">
    <name type="scientific">Holzapfeliella saturejae</name>
    <dbReference type="NCBI Taxonomy" id="3082953"/>
    <lineage>
        <taxon>Bacteria</taxon>
        <taxon>Bacillati</taxon>
        <taxon>Bacillota</taxon>
        <taxon>Bacilli</taxon>
        <taxon>Lactobacillales</taxon>
        <taxon>Lactobacillaceae</taxon>
        <taxon>Holzapfeliella</taxon>
    </lineage>
</organism>
<gene>
    <name evidence="8" type="ORF">R4Y45_00765</name>
</gene>
<keyword evidence="5" id="KW-0663">Pyridoxal phosphate</keyword>
<comment type="similarity">
    <text evidence="2 6">Belongs to the class-I pyridoxal-phosphate-dependent aminotransferase family.</text>
</comment>
<evidence type="ECO:0000259" key="7">
    <source>
        <dbReference type="Pfam" id="PF00155"/>
    </source>
</evidence>
<dbReference type="PANTHER" id="PTHR46383">
    <property type="entry name" value="ASPARTATE AMINOTRANSFERASE"/>
    <property type="match status" value="1"/>
</dbReference>
<dbReference type="InterPro" id="IPR015421">
    <property type="entry name" value="PyrdxlP-dep_Trfase_major"/>
</dbReference>
<dbReference type="CDD" id="cd00609">
    <property type="entry name" value="AAT_like"/>
    <property type="match status" value="1"/>
</dbReference>
<sequence length="390" mass="43058">MSSLINRLNKNLSILKPNSILEFNAEISQIEDIVHLTIGEPDFNTPNHVKQAAIKSIENNESHYTNPRGTTELRTAASQFLKLKYDLDYKPEDQLIITAGVTEAIYATLSTILNPGDKVILPTPIFPLYIPIMEFLGASPLYIDTSKTDFKLSKDQLQEALDENGESVKAVVLNFPNNPTGVTYTQAELEDLATVISKNDIFCISDEIYSELSYQHDHVSMGTILPEQTLVFNGVSKSHAMTGWRIGVIGGPALIINEINKVHQFLITSATTNAQAAATEAFKNGLEDGPQMREAYAKRVAILEAGLSQLGFDYVKPNGAFYLFAKIPEQFTQDSFEFSRQLAYSAKVAVIPGYCFGPGGEGYVRISFAASEKNIKTALDRIKSFLNQVK</sequence>
<dbReference type="GO" id="GO:0008483">
    <property type="term" value="F:transaminase activity"/>
    <property type="evidence" value="ECO:0007669"/>
    <property type="project" value="UniProtKB-KW"/>
</dbReference>
<dbReference type="Gene3D" id="3.40.640.10">
    <property type="entry name" value="Type I PLP-dependent aspartate aminotransferase-like (Major domain)"/>
    <property type="match status" value="1"/>
</dbReference>
<dbReference type="InterPro" id="IPR050596">
    <property type="entry name" value="AspAT/PAT-like"/>
</dbReference>
<dbReference type="InterPro" id="IPR015422">
    <property type="entry name" value="PyrdxlP-dep_Trfase_small"/>
</dbReference>
<accession>A0ABU8SFU6</accession>
<proteinExistence type="inferred from homology"/>
<name>A0ABU8SFU6_9LACO</name>
<evidence type="ECO:0000256" key="5">
    <source>
        <dbReference type="ARBA" id="ARBA00022898"/>
    </source>
</evidence>
<dbReference type="RefSeq" id="WP_339968307.1">
    <property type="nucleotide sequence ID" value="NZ_JAWMWG010000001.1"/>
</dbReference>
<evidence type="ECO:0000256" key="2">
    <source>
        <dbReference type="ARBA" id="ARBA00007441"/>
    </source>
</evidence>
<dbReference type="Gene3D" id="3.90.1150.10">
    <property type="entry name" value="Aspartate Aminotransferase, domain 1"/>
    <property type="match status" value="1"/>
</dbReference>
<keyword evidence="3 6" id="KW-0032">Aminotransferase</keyword>
<dbReference type="InterPro" id="IPR004838">
    <property type="entry name" value="NHTrfase_class1_PyrdxlP-BS"/>
</dbReference>
<dbReference type="InterPro" id="IPR004839">
    <property type="entry name" value="Aminotransferase_I/II_large"/>
</dbReference>